<gene>
    <name evidence="1" type="ORF">SDC9_98883</name>
</gene>
<protein>
    <submittedName>
        <fullName evidence="1">Uncharacterized protein</fullName>
    </submittedName>
</protein>
<evidence type="ECO:0000313" key="1">
    <source>
        <dbReference type="EMBL" id="MPM52127.1"/>
    </source>
</evidence>
<reference evidence="1" key="1">
    <citation type="submission" date="2019-08" db="EMBL/GenBank/DDBJ databases">
        <authorList>
            <person name="Kucharzyk K."/>
            <person name="Murdoch R.W."/>
            <person name="Higgins S."/>
            <person name="Loffler F."/>
        </authorList>
    </citation>
    <scope>NUCLEOTIDE SEQUENCE</scope>
</reference>
<organism evidence="1">
    <name type="scientific">bioreactor metagenome</name>
    <dbReference type="NCBI Taxonomy" id="1076179"/>
    <lineage>
        <taxon>unclassified sequences</taxon>
        <taxon>metagenomes</taxon>
        <taxon>ecological metagenomes</taxon>
    </lineage>
</organism>
<accession>A0A645AGI4</accession>
<comment type="caution">
    <text evidence="1">The sequence shown here is derived from an EMBL/GenBank/DDBJ whole genome shotgun (WGS) entry which is preliminary data.</text>
</comment>
<name>A0A645AGI4_9ZZZZ</name>
<sequence length="66" mass="7313">MALRTAVTNVGGVILGGKTTFLQDPVLGLFRKLMQMDTSWMRVTVNVLNHDLRLDDICIIPAASHF</sequence>
<proteinExistence type="predicted"/>
<dbReference type="EMBL" id="VSSQ01013723">
    <property type="protein sequence ID" value="MPM52127.1"/>
    <property type="molecule type" value="Genomic_DNA"/>
</dbReference>
<dbReference type="AlphaFoldDB" id="A0A645AGI4"/>